<reference evidence="4 5" key="1">
    <citation type="submission" date="2020-08" db="EMBL/GenBank/DDBJ databases">
        <title>Genomic Encyclopedia of Type Strains, Phase IV (KMG-IV): sequencing the most valuable type-strain genomes for metagenomic binning, comparative biology and taxonomic classification.</title>
        <authorList>
            <person name="Goeker M."/>
        </authorList>
    </citation>
    <scope>NUCLEOTIDE SEQUENCE [LARGE SCALE GENOMIC DNA]</scope>
    <source>
        <strain evidence="4 5">DSM 19512</strain>
    </source>
</reference>
<dbReference type="Pfam" id="PF22671">
    <property type="entry name" value="Gp18_domIII_N"/>
    <property type="match status" value="1"/>
</dbReference>
<dbReference type="RefSeq" id="WP_183950136.1">
    <property type="nucleotide sequence ID" value="NZ_JACIDH010000001.1"/>
</dbReference>
<comment type="caution">
    <text evidence="4">The sequence shown here is derived from an EMBL/GenBank/DDBJ whole genome shotgun (WGS) entry which is preliminary data.</text>
</comment>
<dbReference type="PANTHER" id="PTHR35861:SF1">
    <property type="entry name" value="PHAGE TAIL SHEATH PROTEIN"/>
    <property type="match status" value="1"/>
</dbReference>
<keyword evidence="5" id="KW-1185">Reference proteome</keyword>
<organism evidence="4 5">
    <name type="scientific">Sphingomonas pseudosanguinis</name>
    <dbReference type="NCBI Taxonomy" id="413712"/>
    <lineage>
        <taxon>Bacteria</taxon>
        <taxon>Pseudomonadati</taxon>
        <taxon>Pseudomonadota</taxon>
        <taxon>Alphaproteobacteria</taxon>
        <taxon>Sphingomonadales</taxon>
        <taxon>Sphingomonadaceae</taxon>
        <taxon>Sphingomonas</taxon>
    </lineage>
</organism>
<dbReference type="EMBL" id="JACIDH010000001">
    <property type="protein sequence ID" value="MBB3877906.1"/>
    <property type="molecule type" value="Genomic_DNA"/>
</dbReference>
<dbReference type="InterPro" id="IPR035089">
    <property type="entry name" value="Phage_sheath_subtilisin"/>
</dbReference>
<dbReference type="InterPro" id="IPR054564">
    <property type="entry name" value="Gp18_domIII_N"/>
</dbReference>
<sequence length="391" mass="40596">MTDFFHGIRVGETKSATRSIATIATAVIGLVVTAPKADASAFPLDIPVKVTNIDDAIEKAGDTGTLRACLQAIKGQVSAPIVVIRIAPGANAADTATAIIGKDENGVKTGMQALLTASAQIDLHPRIIGAPGLESEVVTKALVEVGKKLRARVYAAALGKDRGEAIAHRALFPNARELTLLWPGVTAPYGAAGASIAVPVAAVALGARAAIDQTQGFHKTISNVALNDIDGLTAGVSFDIQDPTSDASVLNASELVTVVRIAGALRFWGNRTCAAKDSDFVFESAARTAHILADTVALGMVLAIDQPLVPSLAKYIAEQISDKLRSMKRAGQLLGGAAEFRDAKNPTASLKVGQLVISYRYTPVPPLEGLGLEQEITDEFFADFAALVGSA</sequence>
<dbReference type="Pfam" id="PF04984">
    <property type="entry name" value="Phage_sheath_1"/>
    <property type="match status" value="1"/>
</dbReference>
<evidence type="ECO:0008006" key="6">
    <source>
        <dbReference type="Google" id="ProtNLM"/>
    </source>
</evidence>
<evidence type="ECO:0000313" key="5">
    <source>
        <dbReference type="Proteomes" id="UP000538670"/>
    </source>
</evidence>
<proteinExistence type="inferred from homology"/>
<evidence type="ECO:0000259" key="2">
    <source>
        <dbReference type="Pfam" id="PF04984"/>
    </source>
</evidence>
<feature type="domain" description="Tail sheath protein subtilisin-like" evidence="2">
    <location>
        <begin position="107"/>
        <end position="273"/>
    </location>
</feature>
<comment type="similarity">
    <text evidence="1">Belongs to the myoviridae tail sheath protein family.</text>
</comment>
<accession>A0A7W6F1M4</accession>
<evidence type="ECO:0000313" key="4">
    <source>
        <dbReference type="EMBL" id="MBB3877906.1"/>
    </source>
</evidence>
<evidence type="ECO:0000259" key="3">
    <source>
        <dbReference type="Pfam" id="PF22671"/>
    </source>
</evidence>
<gene>
    <name evidence="4" type="ORF">GGR48_000309</name>
</gene>
<dbReference type="AlphaFoldDB" id="A0A7W6F1M4"/>
<evidence type="ECO:0000256" key="1">
    <source>
        <dbReference type="ARBA" id="ARBA00008005"/>
    </source>
</evidence>
<dbReference type="InterPro" id="IPR052042">
    <property type="entry name" value="Tail_sheath_structural"/>
</dbReference>
<dbReference type="PANTHER" id="PTHR35861">
    <property type="match status" value="1"/>
</dbReference>
<feature type="domain" description="Tail sheath protein Gp18-like" evidence="3">
    <location>
        <begin position="26"/>
        <end position="86"/>
    </location>
</feature>
<name>A0A7W6F1M4_9SPHN</name>
<protein>
    <recommendedName>
        <fullName evidence="6">Phage tail protein</fullName>
    </recommendedName>
</protein>
<dbReference type="Proteomes" id="UP000538670">
    <property type="component" value="Unassembled WGS sequence"/>
</dbReference>